<keyword evidence="1" id="KW-0812">Transmembrane</keyword>
<organism evidence="2">
    <name type="scientific">marine metagenome</name>
    <dbReference type="NCBI Taxonomy" id="408172"/>
    <lineage>
        <taxon>unclassified sequences</taxon>
        <taxon>metagenomes</taxon>
        <taxon>ecological metagenomes</taxon>
    </lineage>
</organism>
<dbReference type="GO" id="GO:0006006">
    <property type="term" value="P:glucose metabolic process"/>
    <property type="evidence" value="ECO:0007669"/>
    <property type="project" value="InterPro"/>
</dbReference>
<keyword evidence="1" id="KW-1133">Transmembrane helix</keyword>
<dbReference type="PROSITE" id="PS00069">
    <property type="entry name" value="G6P_DEHYDROGENASE"/>
    <property type="match status" value="1"/>
</dbReference>
<proteinExistence type="predicted"/>
<reference evidence="2" key="1">
    <citation type="submission" date="2018-05" db="EMBL/GenBank/DDBJ databases">
        <authorList>
            <person name="Lanie J.A."/>
            <person name="Ng W.-L."/>
            <person name="Kazmierczak K.M."/>
            <person name="Andrzejewski T.M."/>
            <person name="Davidsen T.M."/>
            <person name="Wayne K.J."/>
            <person name="Tettelin H."/>
            <person name="Glass J.I."/>
            <person name="Rusch D."/>
            <person name="Podicherti R."/>
            <person name="Tsui H.-C.T."/>
            <person name="Winkler M.E."/>
        </authorList>
    </citation>
    <scope>NUCLEOTIDE SEQUENCE</scope>
</reference>
<dbReference type="AlphaFoldDB" id="A0A382EH14"/>
<gene>
    <name evidence="2" type="ORF">METZ01_LOCUS202208</name>
</gene>
<feature type="transmembrane region" description="Helical" evidence="1">
    <location>
        <begin position="7"/>
        <end position="28"/>
    </location>
</feature>
<feature type="non-terminal residue" evidence="2">
    <location>
        <position position="68"/>
    </location>
</feature>
<dbReference type="GO" id="GO:0004345">
    <property type="term" value="F:glucose-6-phosphate dehydrogenase activity"/>
    <property type="evidence" value="ECO:0007669"/>
    <property type="project" value="InterPro"/>
</dbReference>
<evidence type="ECO:0000256" key="1">
    <source>
        <dbReference type="SAM" id="Phobius"/>
    </source>
</evidence>
<sequence length="68" mass="7944">MRKFLKWFGYSIAVLATAGVLYLGNLFFMKPLSLDHYLGKEVVLEFLDSPEALTYMGIVDRFNWITRH</sequence>
<dbReference type="EMBL" id="UINC01044212">
    <property type="protein sequence ID" value="SVB49354.1"/>
    <property type="molecule type" value="Genomic_DNA"/>
</dbReference>
<dbReference type="InterPro" id="IPR019796">
    <property type="entry name" value="G6P_DH_AS"/>
</dbReference>
<evidence type="ECO:0000313" key="2">
    <source>
        <dbReference type="EMBL" id="SVB49354.1"/>
    </source>
</evidence>
<name>A0A382EH14_9ZZZZ</name>
<keyword evidence="1" id="KW-0472">Membrane</keyword>
<accession>A0A382EH14</accession>
<protein>
    <submittedName>
        <fullName evidence="2">Uncharacterized protein</fullName>
    </submittedName>
</protein>